<dbReference type="Pfam" id="PF00535">
    <property type="entry name" value="Glycos_transf_2"/>
    <property type="match status" value="1"/>
</dbReference>
<dbReference type="PANTHER" id="PTHR43685:SF2">
    <property type="entry name" value="GLYCOSYLTRANSFERASE 2-LIKE DOMAIN-CONTAINING PROTEIN"/>
    <property type="match status" value="1"/>
</dbReference>
<dbReference type="GO" id="GO:0047355">
    <property type="term" value="F:CDP-glycerol glycerophosphotransferase activity"/>
    <property type="evidence" value="ECO:0007669"/>
    <property type="project" value="InterPro"/>
</dbReference>
<dbReference type="EMBL" id="AAJEIL010000016">
    <property type="protein sequence ID" value="ECK9989936.1"/>
    <property type="molecule type" value="Genomic_DNA"/>
</dbReference>
<dbReference type="Gene3D" id="3.40.50.12580">
    <property type="match status" value="1"/>
</dbReference>
<dbReference type="Gene3D" id="3.90.550.10">
    <property type="entry name" value="Spore Coat Polysaccharide Biosynthesis Protein SpsA, Chain A"/>
    <property type="match status" value="1"/>
</dbReference>
<dbReference type="RefSeq" id="WP_002789561.1">
    <property type="nucleotide sequence ID" value="NZ_CP091644.1"/>
</dbReference>
<dbReference type="InterPro" id="IPR050834">
    <property type="entry name" value="Glycosyltransf_2"/>
</dbReference>
<organism evidence="2">
    <name type="scientific">Campylobacter coli</name>
    <dbReference type="NCBI Taxonomy" id="195"/>
    <lineage>
        <taxon>Bacteria</taxon>
        <taxon>Pseudomonadati</taxon>
        <taxon>Campylobacterota</taxon>
        <taxon>Epsilonproteobacteria</taxon>
        <taxon>Campylobacterales</taxon>
        <taxon>Campylobacteraceae</taxon>
        <taxon>Campylobacter</taxon>
    </lineage>
</organism>
<name>A0A5Y7DBM9_CAMCO</name>
<sequence>MLKLSNENKKFIKVILDGFFRIYLAEFFSKFKPKKYKAFSKYSIVCPIYNVEKYLEDFFESIIKQRLDFKNNIFIICVDDGSTDNSAKIIKKYQKKYPKNITYLYKANGGLSSARNYGLKFVKTHWLCFTDPDDFLNRDYFYEVDKNIKRYNNENISMLATNYIFYFEKYKFYKDNHPLNYKFKKDCMLVNKNLDDFIQPNCASVVFNKDKIKNITFNEELKPVLEDVRFVAEFLVQNINSKSIFLKNAKYFYRKRAEQNSIMDTFWKDKGYFLISPKIGTLYLLQNYKIYSFVQKVCIYHMFWQIKTLIFNPEKLAILNDEEKKLFKELLFENFKFIDSCNIKNFNLHAFDFFYKKGILNYFKNEDLSENIAFIESIDDKNDEILIKYYFNDVNHKTKILLDNEVAIIKHSKIRQYDLLDKVFLYEKRIWLKLKNDTKTLDIFINSQKLKLVFNDRCINDLSLVLKVLAKQKKQRSKNSNLWLFADMSWRADDNAEHLYRYIMQNHPKQKTAFILSKNSTDYLRLKKEGFRLVDPRSFYFKYLIYKADKIISSHIDKYIFNALGGDTLKTKDFIFLQHGVIKDDLSRWLNQRKIDTFITSTKAEYESIAGDFNHYKFSTKEVVLTGLARWDALIKNNVLNTKQIVIMPTWREYLSGKVQKYGVRARNSEFVKSLYFQKWQEFLCSKELEKLAVRYGYNIIFTPHPQVKIYLEDFNLPSYIITSYKESMQELFCKSSLMITDYSSVAFEMAVLKKPVLYYQFDKDEFFAKHSYAKGYFDYEKDGFGEVCFNYEQLLFCLKNILNHNDKKKDSCILISQNICKDIFKKCKL</sequence>
<evidence type="ECO:0000259" key="1">
    <source>
        <dbReference type="Pfam" id="PF00535"/>
    </source>
</evidence>
<reference evidence="2" key="1">
    <citation type="submission" date="2019-06" db="EMBL/GenBank/DDBJ databases">
        <authorList>
            <consortium name="NARMS: The National Antimicrobial Resistance Monitoring System"/>
        </authorList>
    </citation>
    <scope>NUCLEOTIDE SEQUENCE</scope>
    <source>
        <strain evidence="2">FSIS21924625</strain>
    </source>
</reference>
<gene>
    <name evidence="2" type="ORF">FJM45_05010</name>
</gene>
<feature type="domain" description="Glycosyltransferase 2-like" evidence="1">
    <location>
        <begin position="43"/>
        <end position="187"/>
    </location>
</feature>
<dbReference type="PANTHER" id="PTHR43685">
    <property type="entry name" value="GLYCOSYLTRANSFERASE"/>
    <property type="match status" value="1"/>
</dbReference>
<dbReference type="SUPFAM" id="SSF53756">
    <property type="entry name" value="UDP-Glycosyltransferase/glycogen phosphorylase"/>
    <property type="match status" value="1"/>
</dbReference>
<protein>
    <submittedName>
        <fullName evidence="2">Glycosyltransferase</fullName>
    </submittedName>
</protein>
<comment type="caution">
    <text evidence="2">The sequence shown here is derived from an EMBL/GenBank/DDBJ whole genome shotgun (WGS) entry which is preliminary data.</text>
</comment>
<dbReference type="InterPro" id="IPR001173">
    <property type="entry name" value="Glyco_trans_2-like"/>
</dbReference>
<dbReference type="GO" id="GO:0016020">
    <property type="term" value="C:membrane"/>
    <property type="evidence" value="ECO:0007669"/>
    <property type="project" value="InterPro"/>
</dbReference>
<dbReference type="CDD" id="cd00761">
    <property type="entry name" value="Glyco_tranf_GTA_type"/>
    <property type="match status" value="1"/>
</dbReference>
<dbReference type="Pfam" id="PF04464">
    <property type="entry name" value="Glyphos_transf"/>
    <property type="match status" value="1"/>
</dbReference>
<dbReference type="InterPro" id="IPR029044">
    <property type="entry name" value="Nucleotide-diphossugar_trans"/>
</dbReference>
<proteinExistence type="predicted"/>
<dbReference type="AlphaFoldDB" id="A0A5Y7DBM9"/>
<dbReference type="SUPFAM" id="SSF53448">
    <property type="entry name" value="Nucleotide-diphospho-sugar transferases"/>
    <property type="match status" value="1"/>
</dbReference>
<keyword evidence="2" id="KW-0808">Transferase</keyword>
<accession>A0A5Y7DBM9</accession>
<evidence type="ECO:0000313" key="2">
    <source>
        <dbReference type="EMBL" id="ECK9989936.1"/>
    </source>
</evidence>
<dbReference type="InterPro" id="IPR043148">
    <property type="entry name" value="TagF_C"/>
</dbReference>
<dbReference type="InterPro" id="IPR007554">
    <property type="entry name" value="Glycerophosphate_synth"/>
</dbReference>